<evidence type="ECO:0000256" key="5">
    <source>
        <dbReference type="ARBA" id="ARBA00022833"/>
    </source>
</evidence>
<protein>
    <recommendedName>
        <fullName evidence="11">C2H2-type domain-containing protein</fullName>
    </recommendedName>
</protein>
<dbReference type="AlphaFoldDB" id="A0AAV2Q3P9"/>
<feature type="region of interest" description="Disordered" evidence="10">
    <location>
        <begin position="306"/>
        <end position="326"/>
    </location>
</feature>
<evidence type="ECO:0000313" key="12">
    <source>
        <dbReference type="EMBL" id="CAL4067650.1"/>
    </source>
</evidence>
<dbReference type="InterPro" id="IPR036236">
    <property type="entry name" value="Znf_C2H2_sf"/>
</dbReference>
<feature type="domain" description="C2H2-type" evidence="11">
    <location>
        <begin position="102"/>
        <end position="125"/>
    </location>
</feature>
<keyword evidence="2" id="KW-0479">Metal-binding</keyword>
<dbReference type="FunFam" id="3.30.160.60:FF:000912">
    <property type="entry name" value="Zinc finger protein 660"/>
    <property type="match status" value="1"/>
</dbReference>
<dbReference type="FunFam" id="3.30.160.60:FF:000100">
    <property type="entry name" value="Zinc finger 45-like"/>
    <property type="match status" value="1"/>
</dbReference>
<evidence type="ECO:0000259" key="11">
    <source>
        <dbReference type="PROSITE" id="PS50157"/>
    </source>
</evidence>
<keyword evidence="4 9" id="KW-0863">Zinc-finger</keyword>
<keyword evidence="8" id="KW-0539">Nucleus</keyword>
<evidence type="ECO:0000256" key="6">
    <source>
        <dbReference type="ARBA" id="ARBA00023015"/>
    </source>
</evidence>
<dbReference type="PANTHER" id="PTHR47772">
    <property type="entry name" value="ZINC FINGER PROTEIN 200"/>
    <property type="match status" value="1"/>
</dbReference>
<dbReference type="GO" id="GO:0008270">
    <property type="term" value="F:zinc ion binding"/>
    <property type="evidence" value="ECO:0007669"/>
    <property type="project" value="UniProtKB-KW"/>
</dbReference>
<dbReference type="InterPro" id="IPR050636">
    <property type="entry name" value="C2H2-ZF_domain-containing"/>
</dbReference>
<keyword evidence="13" id="KW-1185">Reference proteome</keyword>
<dbReference type="SMART" id="SM00355">
    <property type="entry name" value="ZnF_C2H2"/>
    <property type="match status" value="3"/>
</dbReference>
<dbReference type="PROSITE" id="PS50157">
    <property type="entry name" value="ZINC_FINGER_C2H2_2"/>
    <property type="match status" value="3"/>
</dbReference>
<gene>
    <name evidence="12" type="ORF">MNOR_LOCUS6643</name>
</gene>
<feature type="domain" description="C2H2-type" evidence="11">
    <location>
        <begin position="18"/>
        <end position="45"/>
    </location>
</feature>
<evidence type="ECO:0000256" key="10">
    <source>
        <dbReference type="SAM" id="MobiDB-lite"/>
    </source>
</evidence>
<evidence type="ECO:0000256" key="4">
    <source>
        <dbReference type="ARBA" id="ARBA00022771"/>
    </source>
</evidence>
<evidence type="ECO:0000256" key="1">
    <source>
        <dbReference type="ARBA" id="ARBA00004123"/>
    </source>
</evidence>
<name>A0AAV2Q3P9_MEGNR</name>
<dbReference type="InterPro" id="IPR013087">
    <property type="entry name" value="Znf_C2H2_type"/>
</dbReference>
<dbReference type="PROSITE" id="PS00028">
    <property type="entry name" value="ZINC_FINGER_C2H2_1"/>
    <property type="match status" value="3"/>
</dbReference>
<feature type="compositionally biased region" description="Basic and acidic residues" evidence="10">
    <location>
        <begin position="306"/>
        <end position="315"/>
    </location>
</feature>
<dbReference type="PANTHER" id="PTHR47772:SF13">
    <property type="entry name" value="GASTRULA ZINC FINGER PROTEIN XLCGF49.1-LIKE-RELATED"/>
    <property type="match status" value="1"/>
</dbReference>
<evidence type="ECO:0000256" key="2">
    <source>
        <dbReference type="ARBA" id="ARBA00022723"/>
    </source>
</evidence>
<dbReference type="Gene3D" id="3.30.160.60">
    <property type="entry name" value="Classic Zinc Finger"/>
    <property type="match status" value="3"/>
</dbReference>
<dbReference type="GO" id="GO:0010468">
    <property type="term" value="P:regulation of gene expression"/>
    <property type="evidence" value="ECO:0007669"/>
    <property type="project" value="UniProtKB-ARBA"/>
</dbReference>
<organism evidence="12 13">
    <name type="scientific">Meganyctiphanes norvegica</name>
    <name type="common">Northern krill</name>
    <name type="synonym">Thysanopoda norvegica</name>
    <dbReference type="NCBI Taxonomy" id="48144"/>
    <lineage>
        <taxon>Eukaryota</taxon>
        <taxon>Metazoa</taxon>
        <taxon>Ecdysozoa</taxon>
        <taxon>Arthropoda</taxon>
        <taxon>Crustacea</taxon>
        <taxon>Multicrustacea</taxon>
        <taxon>Malacostraca</taxon>
        <taxon>Eumalacostraca</taxon>
        <taxon>Eucarida</taxon>
        <taxon>Euphausiacea</taxon>
        <taxon>Euphausiidae</taxon>
        <taxon>Meganyctiphanes</taxon>
    </lineage>
</organism>
<accession>A0AAV2Q3P9</accession>
<dbReference type="FunFam" id="3.30.160.60:FF:000744">
    <property type="entry name" value="zinc finger E-box-binding homeobox 1"/>
    <property type="match status" value="1"/>
</dbReference>
<keyword evidence="3" id="KW-0677">Repeat</keyword>
<evidence type="ECO:0000256" key="9">
    <source>
        <dbReference type="PROSITE-ProRule" id="PRU00042"/>
    </source>
</evidence>
<proteinExistence type="predicted"/>
<dbReference type="GO" id="GO:0005634">
    <property type="term" value="C:nucleus"/>
    <property type="evidence" value="ECO:0007669"/>
    <property type="project" value="UniProtKB-SubCell"/>
</dbReference>
<keyword evidence="7" id="KW-0804">Transcription</keyword>
<evidence type="ECO:0000256" key="7">
    <source>
        <dbReference type="ARBA" id="ARBA00023163"/>
    </source>
</evidence>
<keyword evidence="6" id="KW-0805">Transcription regulation</keyword>
<keyword evidence="5" id="KW-0862">Zinc</keyword>
<comment type="subcellular location">
    <subcellularLocation>
        <location evidence="1">Nucleus</location>
    </subcellularLocation>
</comment>
<dbReference type="Proteomes" id="UP001497623">
    <property type="component" value="Unassembled WGS sequence"/>
</dbReference>
<feature type="domain" description="C2H2-type" evidence="11">
    <location>
        <begin position="46"/>
        <end position="73"/>
    </location>
</feature>
<sequence length="536" mass="62241">MACKKKSNNVKKPRMKLHQCGLCDKTFTYSRNLAMHMKTHTGEKPYRCHNCDKTFSYKNSLMSHQKMHIGERPYQNSLSDKSSSPNSYRLRNMKTHTGGKPYQCSHCDKGFTAKQSFALHHKVHSMGELYQCSQCNQTKSIKLILTRIKNEEEVPLLKSNMFTKMTTRLKKYKIESSYEIHEGNQANINKNLRFKLSGHEKEEIEPKKCNKRITNVKKIKKNIIESNELSKDDPQSVLTKDIKGIQVNVTKKVRFQSIPEKEEIRPKKCNKGTTEANKLKEQIKVSEDSSKDDPQPIITRYIKSKSGDENKEEVQMKNSKNLPPKINKTKNITIKILKNKIEDKVSQALVTKNKKSNSYVNFNKQLSEKNKINSKQKITKKKVVKSKKEDSEMQPEDGEIIISDSDEECVIVRSETLLRIKKDSKRETKPLYDMLLAIDSLFDLLEESTEGVWKRTPNQTEQDLYNVLQSLKLVRFEDSSCPSMYNLDINYRQLYIKYSGVDSLILQHALLSKLRYPDCNDIPYEHQEDMTCCLNL</sequence>
<comment type="caution">
    <text evidence="12">The sequence shown here is derived from an EMBL/GenBank/DDBJ whole genome shotgun (WGS) entry which is preliminary data.</text>
</comment>
<evidence type="ECO:0000256" key="8">
    <source>
        <dbReference type="ARBA" id="ARBA00023242"/>
    </source>
</evidence>
<evidence type="ECO:0000313" key="13">
    <source>
        <dbReference type="Proteomes" id="UP001497623"/>
    </source>
</evidence>
<evidence type="ECO:0000256" key="3">
    <source>
        <dbReference type="ARBA" id="ARBA00022737"/>
    </source>
</evidence>
<dbReference type="SUPFAM" id="SSF57667">
    <property type="entry name" value="beta-beta-alpha zinc fingers"/>
    <property type="match status" value="2"/>
</dbReference>
<dbReference type="EMBL" id="CAXKWB010002770">
    <property type="protein sequence ID" value="CAL4067650.1"/>
    <property type="molecule type" value="Genomic_DNA"/>
</dbReference>
<reference evidence="12 13" key="1">
    <citation type="submission" date="2024-05" db="EMBL/GenBank/DDBJ databases">
        <authorList>
            <person name="Wallberg A."/>
        </authorList>
    </citation>
    <scope>NUCLEOTIDE SEQUENCE [LARGE SCALE GENOMIC DNA]</scope>
</reference>
<dbReference type="Pfam" id="PF00096">
    <property type="entry name" value="zf-C2H2"/>
    <property type="match status" value="2"/>
</dbReference>